<evidence type="ECO:0000313" key="1">
    <source>
        <dbReference type="EMBL" id="KAF0897881.1"/>
    </source>
</evidence>
<protein>
    <submittedName>
        <fullName evidence="1">Uncharacterized protein</fullName>
    </submittedName>
</protein>
<reference evidence="1 2" key="1">
    <citation type="submission" date="2019-11" db="EMBL/GenBank/DDBJ databases">
        <title>Whole genome sequence of Oryza granulata.</title>
        <authorList>
            <person name="Li W."/>
        </authorList>
    </citation>
    <scope>NUCLEOTIDE SEQUENCE [LARGE SCALE GENOMIC DNA]</scope>
    <source>
        <strain evidence="2">cv. Menghai</strain>
        <tissue evidence="1">Leaf</tissue>
    </source>
</reference>
<dbReference type="Proteomes" id="UP000479710">
    <property type="component" value="Unassembled WGS sequence"/>
</dbReference>
<evidence type="ECO:0000313" key="2">
    <source>
        <dbReference type="Proteomes" id="UP000479710"/>
    </source>
</evidence>
<organism evidence="1 2">
    <name type="scientific">Oryza meyeriana var. granulata</name>
    <dbReference type="NCBI Taxonomy" id="110450"/>
    <lineage>
        <taxon>Eukaryota</taxon>
        <taxon>Viridiplantae</taxon>
        <taxon>Streptophyta</taxon>
        <taxon>Embryophyta</taxon>
        <taxon>Tracheophyta</taxon>
        <taxon>Spermatophyta</taxon>
        <taxon>Magnoliopsida</taxon>
        <taxon>Liliopsida</taxon>
        <taxon>Poales</taxon>
        <taxon>Poaceae</taxon>
        <taxon>BOP clade</taxon>
        <taxon>Oryzoideae</taxon>
        <taxon>Oryzeae</taxon>
        <taxon>Oryzinae</taxon>
        <taxon>Oryza</taxon>
        <taxon>Oryza meyeriana</taxon>
    </lineage>
</organism>
<gene>
    <name evidence="1" type="ORF">E2562_001600</name>
</gene>
<proteinExistence type="predicted"/>
<accession>A0A6G1CCW0</accession>
<dbReference type="AlphaFoldDB" id="A0A6G1CCW0"/>
<keyword evidence="2" id="KW-1185">Reference proteome</keyword>
<comment type="caution">
    <text evidence="1">The sequence shown here is derived from an EMBL/GenBank/DDBJ whole genome shotgun (WGS) entry which is preliminary data.</text>
</comment>
<dbReference type="EMBL" id="SPHZ02000009">
    <property type="protein sequence ID" value="KAF0897881.1"/>
    <property type="molecule type" value="Genomic_DNA"/>
</dbReference>
<sequence length="78" mass="8829">MRLQWPARLRMGGEARPGGRRGAVLVPALGWLNARPKHGPLAQQYDHRPKFAGMGTGQWKFYPLTGKEAERKTTKNFK</sequence>
<name>A0A6G1CCW0_9ORYZ</name>